<comment type="caution">
    <text evidence="1">The sequence shown here is derived from an EMBL/GenBank/DDBJ whole genome shotgun (WGS) entry which is preliminary data.</text>
</comment>
<dbReference type="AlphaFoldDB" id="A0A1F7W839"/>
<gene>
    <name evidence="1" type="ORF">A2304_00180</name>
</gene>
<sequence length="116" mass="12800">MAQPSEAAMEPILVAYQFPDMEMTAVYLSGSAAHALDEYVKLNVLPSVHDPLDIGLKLLLVTLRSKPPALPPVERVRVAMEWARDHGTPAEPRFVWKFDHPATFGESDYNGPDDAA</sequence>
<dbReference type="Proteomes" id="UP000176501">
    <property type="component" value="Unassembled WGS sequence"/>
</dbReference>
<evidence type="ECO:0000313" key="2">
    <source>
        <dbReference type="Proteomes" id="UP000176501"/>
    </source>
</evidence>
<proteinExistence type="predicted"/>
<organism evidence="1 2">
    <name type="scientific">Candidatus Uhrbacteria bacterium RIFOXYB2_FULL_57_15</name>
    <dbReference type="NCBI Taxonomy" id="1802422"/>
    <lineage>
        <taxon>Bacteria</taxon>
        <taxon>Candidatus Uhriibacteriota</taxon>
    </lineage>
</organism>
<protein>
    <submittedName>
        <fullName evidence="1">Uncharacterized protein</fullName>
    </submittedName>
</protein>
<reference evidence="1 2" key="1">
    <citation type="journal article" date="2016" name="Nat. Commun.">
        <title>Thousands of microbial genomes shed light on interconnected biogeochemical processes in an aquifer system.</title>
        <authorList>
            <person name="Anantharaman K."/>
            <person name="Brown C.T."/>
            <person name="Hug L.A."/>
            <person name="Sharon I."/>
            <person name="Castelle C.J."/>
            <person name="Probst A.J."/>
            <person name="Thomas B.C."/>
            <person name="Singh A."/>
            <person name="Wilkins M.J."/>
            <person name="Karaoz U."/>
            <person name="Brodie E.L."/>
            <person name="Williams K.H."/>
            <person name="Hubbard S.S."/>
            <person name="Banfield J.F."/>
        </authorList>
    </citation>
    <scope>NUCLEOTIDE SEQUENCE [LARGE SCALE GENOMIC DNA]</scope>
</reference>
<evidence type="ECO:0000313" key="1">
    <source>
        <dbReference type="EMBL" id="OGL98254.1"/>
    </source>
</evidence>
<name>A0A1F7W839_9BACT</name>
<accession>A0A1F7W839</accession>
<dbReference type="EMBL" id="MGFE01000021">
    <property type="protein sequence ID" value="OGL98254.1"/>
    <property type="molecule type" value="Genomic_DNA"/>
</dbReference>